<dbReference type="RefSeq" id="WP_345423438.1">
    <property type="nucleotide sequence ID" value="NZ_BAABGT010000076.1"/>
</dbReference>
<reference evidence="2" key="1">
    <citation type="journal article" date="2019" name="Int. J. Syst. Evol. Microbiol.">
        <title>The Global Catalogue of Microorganisms (GCM) 10K type strain sequencing project: providing services to taxonomists for standard genome sequencing and annotation.</title>
        <authorList>
            <consortium name="The Broad Institute Genomics Platform"/>
            <consortium name="The Broad Institute Genome Sequencing Center for Infectious Disease"/>
            <person name="Wu L."/>
            <person name="Ma J."/>
        </authorList>
    </citation>
    <scope>NUCLEOTIDE SEQUENCE [LARGE SCALE GENOMIC DNA]</scope>
    <source>
        <strain evidence="2">JCM 17906</strain>
    </source>
</reference>
<evidence type="ECO:0000313" key="1">
    <source>
        <dbReference type="EMBL" id="GAA4553704.1"/>
    </source>
</evidence>
<organism evidence="1 2">
    <name type="scientific">Pseudonocardia xishanensis</name>
    <dbReference type="NCBI Taxonomy" id="630995"/>
    <lineage>
        <taxon>Bacteria</taxon>
        <taxon>Bacillati</taxon>
        <taxon>Actinomycetota</taxon>
        <taxon>Actinomycetes</taxon>
        <taxon>Pseudonocardiales</taxon>
        <taxon>Pseudonocardiaceae</taxon>
        <taxon>Pseudonocardia</taxon>
    </lineage>
</organism>
<dbReference type="SUPFAM" id="SSF54909">
    <property type="entry name" value="Dimeric alpha+beta barrel"/>
    <property type="match status" value="1"/>
</dbReference>
<dbReference type="InterPro" id="IPR011008">
    <property type="entry name" value="Dimeric_a/b-barrel"/>
</dbReference>
<evidence type="ECO:0008006" key="3">
    <source>
        <dbReference type="Google" id="ProtNLM"/>
    </source>
</evidence>
<proteinExistence type="predicted"/>
<dbReference type="Proteomes" id="UP001501598">
    <property type="component" value="Unassembled WGS sequence"/>
</dbReference>
<protein>
    <recommendedName>
        <fullName evidence="3">EthD domain-containing protein</fullName>
    </recommendedName>
</protein>
<gene>
    <name evidence="1" type="ORF">GCM10023175_50240</name>
</gene>
<keyword evidence="2" id="KW-1185">Reference proteome</keyword>
<evidence type="ECO:0000313" key="2">
    <source>
        <dbReference type="Proteomes" id="UP001501598"/>
    </source>
</evidence>
<dbReference type="EMBL" id="BAABGT010000076">
    <property type="protein sequence ID" value="GAA4553704.1"/>
    <property type="molecule type" value="Genomic_DNA"/>
</dbReference>
<accession>A0ABP8RYE9</accession>
<name>A0ABP8RYE9_9PSEU</name>
<comment type="caution">
    <text evidence="1">The sequence shown here is derived from an EMBL/GenBank/DDBJ whole genome shotgun (WGS) entry which is preliminary data.</text>
</comment>
<sequence length="110" mass="11948">MSEPRPMLMVFTAPVPGREVEYHRWYDEIHLDEILALPGFVGARRYDFSPAGVRGAAEPPTGNLAVYELQGDPAAAVQALVAARATLQLSDALADGADVWLFNPREPKAS</sequence>